<dbReference type="InterPro" id="IPR007110">
    <property type="entry name" value="Ig-like_dom"/>
</dbReference>
<feature type="domain" description="Ig-like" evidence="5">
    <location>
        <begin position="284"/>
        <end position="376"/>
    </location>
</feature>
<dbReference type="SUPFAM" id="SSF48726">
    <property type="entry name" value="Immunoglobulin"/>
    <property type="match status" value="4"/>
</dbReference>
<evidence type="ECO:0000256" key="4">
    <source>
        <dbReference type="SAM" id="Phobius"/>
    </source>
</evidence>
<dbReference type="Pfam" id="PF08205">
    <property type="entry name" value="C2-set_2"/>
    <property type="match status" value="1"/>
</dbReference>
<evidence type="ECO:0000313" key="8">
    <source>
        <dbReference type="Proteomes" id="UP000887013"/>
    </source>
</evidence>
<protein>
    <submittedName>
        <fullName evidence="7">Nephrin</fullName>
    </submittedName>
</protein>
<dbReference type="InterPro" id="IPR013783">
    <property type="entry name" value="Ig-like_fold"/>
</dbReference>
<dbReference type="Pfam" id="PF13927">
    <property type="entry name" value="Ig_3"/>
    <property type="match status" value="2"/>
</dbReference>
<evidence type="ECO:0000259" key="6">
    <source>
        <dbReference type="PROSITE" id="PS50853"/>
    </source>
</evidence>
<dbReference type="GO" id="GO:0016020">
    <property type="term" value="C:membrane"/>
    <property type="evidence" value="ECO:0007669"/>
    <property type="project" value="UniProtKB-SubCell"/>
</dbReference>
<keyword evidence="4" id="KW-0812">Transmembrane</keyword>
<dbReference type="PANTHER" id="PTHR23278:SF19">
    <property type="entry name" value="OBSCURIN"/>
    <property type="match status" value="1"/>
</dbReference>
<dbReference type="Gene3D" id="2.60.40.10">
    <property type="entry name" value="Immunoglobulins"/>
    <property type="match status" value="5"/>
</dbReference>
<dbReference type="OrthoDB" id="10048737at2759"/>
<keyword evidence="3" id="KW-1015">Disulfide bond</keyword>
<keyword evidence="2 4" id="KW-0472">Membrane</keyword>
<dbReference type="SUPFAM" id="SSF49265">
    <property type="entry name" value="Fibronectin type III"/>
    <property type="match status" value="1"/>
</dbReference>
<dbReference type="PANTHER" id="PTHR23278">
    <property type="entry name" value="SIDESTEP PROTEIN"/>
    <property type="match status" value="1"/>
</dbReference>
<evidence type="ECO:0000313" key="7">
    <source>
        <dbReference type="EMBL" id="GFS72329.1"/>
    </source>
</evidence>
<dbReference type="SMART" id="SM00408">
    <property type="entry name" value="IGc2"/>
    <property type="match status" value="2"/>
</dbReference>
<dbReference type="InterPro" id="IPR036116">
    <property type="entry name" value="FN3_sf"/>
</dbReference>
<evidence type="ECO:0000259" key="5">
    <source>
        <dbReference type="PROSITE" id="PS50835"/>
    </source>
</evidence>
<sequence>MPNPIYTLDIRSGPLSHGRPFLPTEMQGRIYFNVSVHPPELVFSSVSPDDAADYKCRVDLRRSRTLILQSRLKIIVPPHEPIIMDEYGQRLRGIIGPYDEGSTLTFICDVDGGDPHPSVTWWKSDTLLDDDFNVTTKGFVRNKLTLNEIRRTDSLAQYSCIASNTNLTKAKVESIQLDMNLLPTQVEILDSNHPFFAGERYEMVCQAKGSKPPSIIRWWLGGNKITKGFSEVVSEETENLTTSILQFIPVPADHGKVLKCKAANPAIPKTTIETTLRLNVHFIPMLNLTVNGSMSDIYIEEGDNVHLECSIKANPWVFDIKWFFERQPLTTNWSLGILISNQSLVLKQAEKEYSGRYHCAAENFVDRGTSNYLYLNIRYAPKCNTSDIETYVLTEIETVNVSCNVHAEPDNLTFLWSLENSQGVIILQNWSSMHILNYSVTDFGYGTMSCWGQNSIGIQESPCQFKLLAASIPEAPHSCILSNLTPHSFSIECEPGYNGSLFQEFHLEVYSSKKEELKRNLTENSMPSFRVDGLSSGKSYVLLIYSSNAKGTSHSVALVATTLLSTEQRTSQETQMYLNLILRTLIGVFIAFFSILLLTVVIVIFRKLKRKENKGLPSENSGNDDEAVKKDIEETQDANEKGPDIIPQSAESEVFYMSGKLIESPNTPDVEVIPMPYVHRTFKHTVL</sequence>
<evidence type="ECO:0000256" key="2">
    <source>
        <dbReference type="ARBA" id="ARBA00023136"/>
    </source>
</evidence>
<feature type="domain" description="Fibronectin type-III" evidence="6">
    <location>
        <begin position="472"/>
        <end position="566"/>
    </location>
</feature>
<feature type="domain" description="Ig-like" evidence="5">
    <location>
        <begin position="381"/>
        <end position="450"/>
    </location>
</feature>
<feature type="domain" description="Ig-like" evidence="5">
    <location>
        <begin position="183"/>
        <end position="277"/>
    </location>
</feature>
<reference evidence="7" key="1">
    <citation type="submission" date="2020-08" db="EMBL/GenBank/DDBJ databases">
        <title>Multicomponent nature underlies the extraordinary mechanical properties of spider dragline silk.</title>
        <authorList>
            <person name="Kono N."/>
            <person name="Nakamura H."/>
            <person name="Mori M."/>
            <person name="Yoshida Y."/>
            <person name="Ohtoshi R."/>
            <person name="Malay A.D."/>
            <person name="Moran D.A.P."/>
            <person name="Tomita M."/>
            <person name="Numata K."/>
            <person name="Arakawa K."/>
        </authorList>
    </citation>
    <scope>NUCLEOTIDE SEQUENCE</scope>
</reference>
<dbReference type="SMART" id="SM00409">
    <property type="entry name" value="IG"/>
    <property type="match status" value="4"/>
</dbReference>
<comment type="caution">
    <text evidence="7">The sequence shown here is derived from an EMBL/GenBank/DDBJ whole genome shotgun (WGS) entry which is preliminary data.</text>
</comment>
<dbReference type="Proteomes" id="UP000887013">
    <property type="component" value="Unassembled WGS sequence"/>
</dbReference>
<keyword evidence="4" id="KW-1133">Transmembrane helix</keyword>
<accession>A0A8X6T493</accession>
<dbReference type="EMBL" id="BMAW01049753">
    <property type="protein sequence ID" value="GFS72329.1"/>
    <property type="molecule type" value="Genomic_DNA"/>
</dbReference>
<dbReference type="InterPro" id="IPR003599">
    <property type="entry name" value="Ig_sub"/>
</dbReference>
<dbReference type="GO" id="GO:0030154">
    <property type="term" value="P:cell differentiation"/>
    <property type="evidence" value="ECO:0007669"/>
    <property type="project" value="UniProtKB-ARBA"/>
</dbReference>
<comment type="subcellular location">
    <subcellularLocation>
        <location evidence="1">Membrane</location>
        <topology evidence="1">Single-pass membrane protein</topology>
    </subcellularLocation>
</comment>
<dbReference type="AlphaFoldDB" id="A0A8X6T493"/>
<dbReference type="InterPro" id="IPR036179">
    <property type="entry name" value="Ig-like_dom_sf"/>
</dbReference>
<dbReference type="InterPro" id="IPR013162">
    <property type="entry name" value="CD80_C2-set"/>
</dbReference>
<dbReference type="InterPro" id="IPR003598">
    <property type="entry name" value="Ig_sub2"/>
</dbReference>
<feature type="transmembrane region" description="Helical" evidence="4">
    <location>
        <begin position="580"/>
        <end position="605"/>
    </location>
</feature>
<feature type="domain" description="Ig-like" evidence="5">
    <location>
        <begin position="81"/>
        <end position="176"/>
    </location>
</feature>
<dbReference type="PROSITE" id="PS50853">
    <property type="entry name" value="FN3"/>
    <property type="match status" value="1"/>
</dbReference>
<evidence type="ECO:0000256" key="1">
    <source>
        <dbReference type="ARBA" id="ARBA00004167"/>
    </source>
</evidence>
<dbReference type="PROSITE" id="PS50835">
    <property type="entry name" value="IG_LIKE"/>
    <property type="match status" value="4"/>
</dbReference>
<proteinExistence type="predicted"/>
<dbReference type="GO" id="GO:0009653">
    <property type="term" value="P:anatomical structure morphogenesis"/>
    <property type="evidence" value="ECO:0007669"/>
    <property type="project" value="UniProtKB-ARBA"/>
</dbReference>
<organism evidence="7 8">
    <name type="scientific">Nephila pilipes</name>
    <name type="common">Giant wood spider</name>
    <name type="synonym">Nephila maculata</name>
    <dbReference type="NCBI Taxonomy" id="299642"/>
    <lineage>
        <taxon>Eukaryota</taxon>
        <taxon>Metazoa</taxon>
        <taxon>Ecdysozoa</taxon>
        <taxon>Arthropoda</taxon>
        <taxon>Chelicerata</taxon>
        <taxon>Arachnida</taxon>
        <taxon>Araneae</taxon>
        <taxon>Araneomorphae</taxon>
        <taxon>Entelegynae</taxon>
        <taxon>Araneoidea</taxon>
        <taxon>Nephilidae</taxon>
        <taxon>Nephila</taxon>
    </lineage>
</organism>
<evidence type="ECO:0000256" key="3">
    <source>
        <dbReference type="ARBA" id="ARBA00023157"/>
    </source>
</evidence>
<gene>
    <name evidence="7" type="primary">Nphs1_7</name>
    <name evidence="7" type="ORF">NPIL_586141</name>
</gene>
<keyword evidence="8" id="KW-1185">Reference proteome</keyword>
<dbReference type="InterPro" id="IPR003961">
    <property type="entry name" value="FN3_dom"/>
</dbReference>
<dbReference type="CDD" id="cd00096">
    <property type="entry name" value="Ig"/>
    <property type="match status" value="1"/>
</dbReference>
<dbReference type="CDD" id="cd00063">
    <property type="entry name" value="FN3"/>
    <property type="match status" value="1"/>
</dbReference>
<name>A0A8X6T493_NEPPI</name>